<organism evidence="2 3">
    <name type="scientific">Candidatus Kaiserbacteria bacterium RIFCSPHIGHO2_01_FULL_54_36b</name>
    <dbReference type="NCBI Taxonomy" id="1798483"/>
    <lineage>
        <taxon>Bacteria</taxon>
        <taxon>Candidatus Kaiseribacteriota</taxon>
    </lineage>
</organism>
<name>A0A1F6CJR9_9BACT</name>
<comment type="caution">
    <text evidence="2">The sequence shown here is derived from an EMBL/GenBank/DDBJ whole genome shotgun (WGS) entry which is preliminary data.</text>
</comment>
<evidence type="ECO:0000313" key="2">
    <source>
        <dbReference type="EMBL" id="OGG49230.1"/>
    </source>
</evidence>
<dbReference type="AlphaFoldDB" id="A0A1F6CJR9"/>
<accession>A0A1F6CJR9</accession>
<reference evidence="2 3" key="1">
    <citation type="journal article" date="2016" name="Nat. Commun.">
        <title>Thousands of microbial genomes shed light on interconnected biogeochemical processes in an aquifer system.</title>
        <authorList>
            <person name="Anantharaman K."/>
            <person name="Brown C.T."/>
            <person name="Hug L.A."/>
            <person name="Sharon I."/>
            <person name="Castelle C.J."/>
            <person name="Probst A.J."/>
            <person name="Thomas B.C."/>
            <person name="Singh A."/>
            <person name="Wilkins M.J."/>
            <person name="Karaoz U."/>
            <person name="Brodie E.L."/>
            <person name="Williams K.H."/>
            <person name="Hubbard S.S."/>
            <person name="Banfield J.F."/>
        </authorList>
    </citation>
    <scope>NUCLEOTIDE SEQUENCE [LARGE SCALE GENOMIC DNA]</scope>
</reference>
<protein>
    <submittedName>
        <fullName evidence="2">Uncharacterized protein</fullName>
    </submittedName>
</protein>
<dbReference type="EMBL" id="MFKW01000078">
    <property type="protein sequence ID" value="OGG49230.1"/>
    <property type="molecule type" value="Genomic_DNA"/>
</dbReference>
<evidence type="ECO:0000256" key="1">
    <source>
        <dbReference type="SAM" id="MobiDB-lite"/>
    </source>
</evidence>
<gene>
    <name evidence="2" type="ORF">A2704_03710</name>
</gene>
<feature type="region of interest" description="Disordered" evidence="1">
    <location>
        <begin position="115"/>
        <end position="134"/>
    </location>
</feature>
<dbReference type="Proteomes" id="UP000176445">
    <property type="component" value="Unassembled WGS sequence"/>
</dbReference>
<proteinExistence type="predicted"/>
<sequence length="134" mass="14947">MPTQLCVISGHRLGARAIEQAQQDFPQFAKVLFIAYYNCLALKQIWCVHVRHVPLQHNDRFRFVNDTRSGIAITDILAAVGDAFVVTADVDALMLLCKEEGMEVFEYVPMIQPGSENETADLSDQFTRPMGSSG</sequence>
<evidence type="ECO:0000313" key="3">
    <source>
        <dbReference type="Proteomes" id="UP000176445"/>
    </source>
</evidence>